<accession>A0ACC2FF54</accession>
<dbReference type="EMBL" id="CM055756">
    <property type="protein sequence ID" value="KAJ7989928.1"/>
    <property type="molecule type" value="Genomic_DNA"/>
</dbReference>
<name>A0ACC2FF54_DALPE</name>
<reference evidence="1" key="1">
    <citation type="submission" date="2021-05" db="EMBL/GenBank/DDBJ databases">
        <authorList>
            <person name="Pan Q."/>
            <person name="Jouanno E."/>
            <person name="Zahm M."/>
            <person name="Klopp C."/>
            <person name="Cabau C."/>
            <person name="Louis A."/>
            <person name="Berthelot C."/>
            <person name="Parey E."/>
            <person name="Roest Crollius H."/>
            <person name="Montfort J."/>
            <person name="Robinson-Rechavi M."/>
            <person name="Bouchez O."/>
            <person name="Lampietro C."/>
            <person name="Lopez Roques C."/>
            <person name="Donnadieu C."/>
            <person name="Postlethwait J."/>
            <person name="Bobe J."/>
            <person name="Dillon D."/>
            <person name="Chandos A."/>
            <person name="von Hippel F."/>
            <person name="Guiguen Y."/>
        </authorList>
    </citation>
    <scope>NUCLEOTIDE SEQUENCE</scope>
    <source>
        <strain evidence="1">YG-Jan2019</strain>
    </source>
</reference>
<evidence type="ECO:0000313" key="2">
    <source>
        <dbReference type="Proteomes" id="UP001157502"/>
    </source>
</evidence>
<evidence type="ECO:0000313" key="1">
    <source>
        <dbReference type="EMBL" id="KAJ7989928.1"/>
    </source>
</evidence>
<gene>
    <name evidence="1" type="ORF">DPEC_G00309570</name>
</gene>
<protein>
    <submittedName>
        <fullName evidence="1">Uncharacterized protein</fullName>
    </submittedName>
</protein>
<proteinExistence type="predicted"/>
<organism evidence="1 2">
    <name type="scientific">Dallia pectoralis</name>
    <name type="common">Alaska blackfish</name>
    <dbReference type="NCBI Taxonomy" id="75939"/>
    <lineage>
        <taxon>Eukaryota</taxon>
        <taxon>Metazoa</taxon>
        <taxon>Chordata</taxon>
        <taxon>Craniata</taxon>
        <taxon>Vertebrata</taxon>
        <taxon>Euteleostomi</taxon>
        <taxon>Actinopterygii</taxon>
        <taxon>Neopterygii</taxon>
        <taxon>Teleostei</taxon>
        <taxon>Protacanthopterygii</taxon>
        <taxon>Esociformes</taxon>
        <taxon>Umbridae</taxon>
        <taxon>Dallia</taxon>
    </lineage>
</organism>
<dbReference type="Proteomes" id="UP001157502">
    <property type="component" value="Chromosome 29"/>
</dbReference>
<comment type="caution">
    <text evidence="1">The sequence shown here is derived from an EMBL/GenBank/DDBJ whole genome shotgun (WGS) entry which is preliminary data.</text>
</comment>
<keyword evidence="2" id="KW-1185">Reference proteome</keyword>
<sequence length="283" mass="32044">MTSWLPWIIGSSLLVFQVRCSTLCFYETYFNENVTGLPDDYLFRVNTTNENDGFKESLLRFYKHNCNQTYCKAKYYPMCCLIFDCVSKSVPLSLPTVQKNPRPSIISKTDTSSECIKRMTPSGSLPHTVIHCSLENTSLVPGINMMCWIKEFTDEKSSYNTSSTSPPTTTQLTSSNGSHSAQEIITETSSYNTSSSSPTTNKTRSAQEEREITLWNLLFCSLAANFILLISVVYLWRQLRRHRMRQRSLKVELRPADAEDVTLGSHSQTVLPHSAGLTELNDI</sequence>